<evidence type="ECO:0000256" key="7">
    <source>
        <dbReference type="ARBA" id="ARBA00033409"/>
    </source>
</evidence>
<dbReference type="Gene3D" id="1.20.1440.120">
    <property type="entry name" value="Recombination protein O, C-terminal domain"/>
    <property type="match status" value="1"/>
</dbReference>
<dbReference type="GO" id="GO:0006310">
    <property type="term" value="P:DNA recombination"/>
    <property type="evidence" value="ECO:0007669"/>
    <property type="project" value="UniProtKB-UniRule"/>
</dbReference>
<keyword evidence="4 8" id="KW-0227">DNA damage</keyword>
<dbReference type="AlphaFoldDB" id="A0A1M5HPX4"/>
<dbReference type="GO" id="GO:0043590">
    <property type="term" value="C:bacterial nucleoid"/>
    <property type="evidence" value="ECO:0007669"/>
    <property type="project" value="TreeGrafter"/>
</dbReference>
<dbReference type="OrthoDB" id="9804792at2"/>
<evidence type="ECO:0000256" key="5">
    <source>
        <dbReference type="ARBA" id="ARBA00023172"/>
    </source>
</evidence>
<dbReference type="HAMAP" id="MF_00201">
    <property type="entry name" value="RecO"/>
    <property type="match status" value="1"/>
</dbReference>
<dbReference type="InterPro" id="IPR042242">
    <property type="entry name" value="RecO_C"/>
</dbReference>
<dbReference type="Gene3D" id="2.40.50.140">
    <property type="entry name" value="Nucleic acid-binding proteins"/>
    <property type="match status" value="1"/>
</dbReference>
<gene>
    <name evidence="8" type="primary">recO</name>
    <name evidence="10" type="ORF">SAMN05216361_1568</name>
</gene>
<evidence type="ECO:0000256" key="4">
    <source>
        <dbReference type="ARBA" id="ARBA00022763"/>
    </source>
</evidence>
<sequence>MTPNWLNAYVLHRRPYRETSFLVDFFTYEQGRISAVAKGVRGAKSDKRSLLQPFQALRIQLTGKSDLKNLTLIEAAAPALNVTGDALYCAFYVNELTNRVLPQGLAAEMVYQTYGDTLVQLKESQRLDRPLREFEMALIAELGVIPDMTTEAFSAEPIVAQGWYDFYAEQGFSAVAQAGRNSYSGKDLLSLAEGDYTDSAIKTAKRLTRHVLQPFIGDKPLKSRELFLAGR</sequence>
<dbReference type="InterPro" id="IPR012340">
    <property type="entry name" value="NA-bd_OB-fold"/>
</dbReference>
<protein>
    <recommendedName>
        <fullName evidence="3 8">DNA repair protein RecO</fullName>
    </recommendedName>
    <alternativeName>
        <fullName evidence="7 8">Recombination protein O</fullName>
    </alternativeName>
</protein>
<dbReference type="InterPro" id="IPR037278">
    <property type="entry name" value="ARFGAP/RecO"/>
</dbReference>
<accession>A0A1M5HPX4</accession>
<evidence type="ECO:0000256" key="2">
    <source>
        <dbReference type="ARBA" id="ARBA00007452"/>
    </source>
</evidence>
<dbReference type="Pfam" id="PF11967">
    <property type="entry name" value="RecO_N"/>
    <property type="match status" value="1"/>
</dbReference>
<dbReference type="PANTHER" id="PTHR33991">
    <property type="entry name" value="DNA REPAIR PROTEIN RECO"/>
    <property type="match status" value="1"/>
</dbReference>
<feature type="domain" description="DNA replication/recombination mediator RecO N-terminal" evidence="9">
    <location>
        <begin position="6"/>
        <end position="76"/>
    </location>
</feature>
<dbReference type="RefSeq" id="WP_073320330.1">
    <property type="nucleotide sequence ID" value="NZ_FQWD01000002.1"/>
</dbReference>
<dbReference type="PANTHER" id="PTHR33991:SF1">
    <property type="entry name" value="DNA REPAIR PROTEIN RECO"/>
    <property type="match status" value="1"/>
</dbReference>
<dbReference type="EMBL" id="FQWD01000002">
    <property type="protein sequence ID" value="SHG18024.1"/>
    <property type="molecule type" value="Genomic_DNA"/>
</dbReference>
<evidence type="ECO:0000313" key="10">
    <source>
        <dbReference type="EMBL" id="SHG18024.1"/>
    </source>
</evidence>
<evidence type="ECO:0000256" key="8">
    <source>
        <dbReference type="HAMAP-Rule" id="MF_00201"/>
    </source>
</evidence>
<dbReference type="SUPFAM" id="SSF50249">
    <property type="entry name" value="Nucleic acid-binding proteins"/>
    <property type="match status" value="1"/>
</dbReference>
<name>A0A1M5HPX4_9ALTE</name>
<dbReference type="SUPFAM" id="SSF57863">
    <property type="entry name" value="ArfGap/RecO-like zinc finger"/>
    <property type="match status" value="1"/>
</dbReference>
<comment type="similarity">
    <text evidence="2 8">Belongs to the RecO family.</text>
</comment>
<keyword evidence="11" id="KW-1185">Reference proteome</keyword>
<dbReference type="GO" id="GO:0006302">
    <property type="term" value="P:double-strand break repair"/>
    <property type="evidence" value="ECO:0007669"/>
    <property type="project" value="TreeGrafter"/>
</dbReference>
<keyword evidence="6 8" id="KW-0234">DNA repair</keyword>
<organism evidence="10 11">
    <name type="scientific">Marisediminitalea aggregata</name>
    <dbReference type="NCBI Taxonomy" id="634436"/>
    <lineage>
        <taxon>Bacteria</taxon>
        <taxon>Pseudomonadati</taxon>
        <taxon>Pseudomonadota</taxon>
        <taxon>Gammaproteobacteria</taxon>
        <taxon>Alteromonadales</taxon>
        <taxon>Alteromonadaceae</taxon>
        <taxon>Marisediminitalea</taxon>
    </lineage>
</organism>
<dbReference type="Pfam" id="PF02565">
    <property type="entry name" value="RecO_C"/>
    <property type="match status" value="1"/>
</dbReference>
<dbReference type="InterPro" id="IPR003717">
    <property type="entry name" value="RecO"/>
</dbReference>
<evidence type="ECO:0000256" key="6">
    <source>
        <dbReference type="ARBA" id="ARBA00023204"/>
    </source>
</evidence>
<evidence type="ECO:0000259" key="9">
    <source>
        <dbReference type="Pfam" id="PF11967"/>
    </source>
</evidence>
<dbReference type="Proteomes" id="UP000184520">
    <property type="component" value="Unassembled WGS sequence"/>
</dbReference>
<dbReference type="NCBIfam" id="TIGR00613">
    <property type="entry name" value="reco"/>
    <property type="match status" value="1"/>
</dbReference>
<reference evidence="11" key="1">
    <citation type="submission" date="2016-11" db="EMBL/GenBank/DDBJ databases">
        <authorList>
            <person name="Varghese N."/>
            <person name="Submissions S."/>
        </authorList>
    </citation>
    <scope>NUCLEOTIDE SEQUENCE [LARGE SCALE GENOMIC DNA]</scope>
    <source>
        <strain evidence="11">CGMCC 1.8995</strain>
    </source>
</reference>
<evidence type="ECO:0000313" key="11">
    <source>
        <dbReference type="Proteomes" id="UP000184520"/>
    </source>
</evidence>
<dbReference type="STRING" id="634436.SAMN05216361_1568"/>
<evidence type="ECO:0000256" key="1">
    <source>
        <dbReference type="ARBA" id="ARBA00003065"/>
    </source>
</evidence>
<keyword evidence="5 8" id="KW-0233">DNA recombination</keyword>
<proteinExistence type="inferred from homology"/>
<evidence type="ECO:0000256" key="3">
    <source>
        <dbReference type="ARBA" id="ARBA00021310"/>
    </source>
</evidence>
<dbReference type="InterPro" id="IPR022572">
    <property type="entry name" value="DNA_rep/recomb_RecO_N"/>
</dbReference>
<comment type="function">
    <text evidence="1 8">Involved in DNA repair and RecF pathway recombination.</text>
</comment>